<feature type="region of interest" description="Disordered" evidence="1">
    <location>
        <begin position="1"/>
        <end position="36"/>
    </location>
</feature>
<accession>A0A6I8M599</accession>
<gene>
    <name evidence="2" type="ORF">AA23TX_08904</name>
</gene>
<reference evidence="2 3" key="1">
    <citation type="submission" date="2019-09" db="EMBL/GenBank/DDBJ databases">
        <authorList>
            <person name="Leyn A S."/>
        </authorList>
    </citation>
    <scope>NUCLEOTIDE SEQUENCE [LARGE SCALE GENOMIC DNA]</scope>
    <source>
        <strain evidence="2">AA231_1</strain>
    </source>
</reference>
<dbReference type="EMBL" id="CABVGP010000003">
    <property type="protein sequence ID" value="VVJ24026.1"/>
    <property type="molecule type" value="Genomic_DNA"/>
</dbReference>
<feature type="compositionally biased region" description="Polar residues" evidence="1">
    <location>
        <begin position="25"/>
        <end position="36"/>
    </location>
</feature>
<name>A0A6I8M599_9PSEU</name>
<keyword evidence="3" id="KW-1185">Reference proteome</keyword>
<protein>
    <submittedName>
        <fullName evidence="2">Uncharacterized protein</fullName>
    </submittedName>
</protein>
<proteinExistence type="predicted"/>
<dbReference type="AlphaFoldDB" id="A0A6I8M599"/>
<organism evidence="2 3">
    <name type="scientific">Amycolatopsis camponoti</name>
    <dbReference type="NCBI Taxonomy" id="2606593"/>
    <lineage>
        <taxon>Bacteria</taxon>
        <taxon>Bacillati</taxon>
        <taxon>Actinomycetota</taxon>
        <taxon>Actinomycetes</taxon>
        <taxon>Pseudonocardiales</taxon>
        <taxon>Pseudonocardiaceae</taxon>
        <taxon>Amycolatopsis</taxon>
    </lineage>
</organism>
<evidence type="ECO:0000313" key="2">
    <source>
        <dbReference type="EMBL" id="VVJ24026.1"/>
    </source>
</evidence>
<sequence>MIRPRGRGPREQPADPCLRPLWSTHPRSTSPRPAQTVASLSFGATSWVPAASVASVQPRSHYLLRGNYTYAALRRGVLLITAATGERESP</sequence>
<evidence type="ECO:0000313" key="3">
    <source>
        <dbReference type="Proteomes" id="UP000399805"/>
    </source>
</evidence>
<evidence type="ECO:0000256" key="1">
    <source>
        <dbReference type="SAM" id="MobiDB-lite"/>
    </source>
</evidence>
<dbReference type="Proteomes" id="UP000399805">
    <property type="component" value="Unassembled WGS sequence"/>
</dbReference>